<accession>A0ACC2US07</accession>
<reference evidence="1" key="1">
    <citation type="submission" date="2022-04" db="EMBL/GenBank/DDBJ databases">
        <title>Genome of the entomopathogenic fungus Entomophthora muscae.</title>
        <authorList>
            <person name="Elya C."/>
            <person name="Lovett B.R."/>
            <person name="Lee E."/>
            <person name="Macias A.M."/>
            <person name="Hajek A.E."/>
            <person name="De Bivort B.L."/>
            <person name="Kasson M.T."/>
            <person name="De Fine Licht H.H."/>
            <person name="Stajich J.E."/>
        </authorList>
    </citation>
    <scope>NUCLEOTIDE SEQUENCE</scope>
    <source>
        <strain evidence="1">Berkeley</strain>
    </source>
</reference>
<evidence type="ECO:0000313" key="2">
    <source>
        <dbReference type="Proteomes" id="UP001165960"/>
    </source>
</evidence>
<sequence length="144" mass="16876">MPAPWFYLGAIVMMAVPVILLVEHITSEQSRYHPIYENFHEDEDEDDINLEATRGAVPPPYQPSDSSLPSSSVASRQPWSSSQQALNSREARLEREEQQAYDEFHRLQLKLRDKQLAEREEKLREYQAKIDEQKELLKKYGEEE</sequence>
<evidence type="ECO:0000313" key="1">
    <source>
        <dbReference type="EMBL" id="KAJ9089371.1"/>
    </source>
</evidence>
<protein>
    <submittedName>
        <fullName evidence="1">Uncharacterized protein</fullName>
    </submittedName>
</protein>
<gene>
    <name evidence="1" type="ORF">DSO57_1013743</name>
</gene>
<organism evidence="1 2">
    <name type="scientific">Entomophthora muscae</name>
    <dbReference type="NCBI Taxonomy" id="34485"/>
    <lineage>
        <taxon>Eukaryota</taxon>
        <taxon>Fungi</taxon>
        <taxon>Fungi incertae sedis</taxon>
        <taxon>Zoopagomycota</taxon>
        <taxon>Entomophthoromycotina</taxon>
        <taxon>Entomophthoromycetes</taxon>
        <taxon>Entomophthorales</taxon>
        <taxon>Entomophthoraceae</taxon>
        <taxon>Entomophthora</taxon>
    </lineage>
</organism>
<comment type="caution">
    <text evidence="1">The sequence shown here is derived from an EMBL/GenBank/DDBJ whole genome shotgun (WGS) entry which is preliminary data.</text>
</comment>
<dbReference type="Proteomes" id="UP001165960">
    <property type="component" value="Unassembled WGS sequence"/>
</dbReference>
<name>A0ACC2US07_9FUNG</name>
<proteinExistence type="predicted"/>
<keyword evidence="2" id="KW-1185">Reference proteome</keyword>
<dbReference type="EMBL" id="QTSX02000051">
    <property type="protein sequence ID" value="KAJ9089371.1"/>
    <property type="molecule type" value="Genomic_DNA"/>
</dbReference>